<proteinExistence type="predicted"/>
<dbReference type="SMART" id="SM00175">
    <property type="entry name" value="RAB"/>
    <property type="match status" value="1"/>
</dbReference>
<dbReference type="SMART" id="SM00174">
    <property type="entry name" value="RHO"/>
    <property type="match status" value="1"/>
</dbReference>
<keyword evidence="4" id="KW-1185">Reference proteome</keyword>
<reference evidence="3 4" key="1">
    <citation type="submission" date="2019-10" db="EMBL/GenBank/DDBJ databases">
        <title>A soil myxobacterium in the family Polyangiaceae.</title>
        <authorList>
            <person name="Li Y."/>
            <person name="Wang J."/>
        </authorList>
    </citation>
    <scope>NUCLEOTIDE SEQUENCE [LARGE SCALE GENOMIC DNA]</scope>
    <source>
        <strain evidence="3 4">DSM 14734</strain>
    </source>
</reference>
<dbReference type="NCBIfam" id="TIGR00231">
    <property type="entry name" value="small_GTP"/>
    <property type="match status" value="1"/>
</dbReference>
<dbReference type="SUPFAM" id="SSF52540">
    <property type="entry name" value="P-loop containing nucleoside triphosphate hydrolases"/>
    <property type="match status" value="1"/>
</dbReference>
<dbReference type="GO" id="GO:0003924">
    <property type="term" value="F:GTPase activity"/>
    <property type="evidence" value="ECO:0007669"/>
    <property type="project" value="InterPro"/>
</dbReference>
<sequence length="176" mass="19506">MSTLEKRKVCLLGATGVGKTSLLMRFVRSIFSDQYQTTIGTKIESKQVVVDDHRVVLVLWDLSGEDEFQRVRLSYLRGAAGYLLVADGTRRATVETALALHQAAAEIVGDVPRVLVLNKADLRPFWELDDAHERELASCFPIFETSAKTGAGVEEAFRALGYALLRSGRADVPWRP</sequence>
<gene>
    <name evidence="3" type="ORF">GF068_14130</name>
</gene>
<organism evidence="3 4">
    <name type="scientific">Polyangium spumosum</name>
    <dbReference type="NCBI Taxonomy" id="889282"/>
    <lineage>
        <taxon>Bacteria</taxon>
        <taxon>Pseudomonadati</taxon>
        <taxon>Myxococcota</taxon>
        <taxon>Polyangia</taxon>
        <taxon>Polyangiales</taxon>
        <taxon>Polyangiaceae</taxon>
        <taxon>Polyangium</taxon>
    </lineage>
</organism>
<evidence type="ECO:0000256" key="1">
    <source>
        <dbReference type="ARBA" id="ARBA00022741"/>
    </source>
</evidence>
<dbReference type="PROSITE" id="PS51419">
    <property type="entry name" value="RAB"/>
    <property type="match status" value="1"/>
</dbReference>
<dbReference type="PANTHER" id="PTHR47977">
    <property type="entry name" value="RAS-RELATED PROTEIN RAB"/>
    <property type="match status" value="1"/>
</dbReference>
<dbReference type="CDD" id="cd00154">
    <property type="entry name" value="Rab"/>
    <property type="match status" value="1"/>
</dbReference>
<dbReference type="AlphaFoldDB" id="A0A6N7PW75"/>
<dbReference type="InterPro" id="IPR050227">
    <property type="entry name" value="Rab"/>
</dbReference>
<dbReference type="SMR" id="A0A6N7PW75"/>
<dbReference type="InterPro" id="IPR005225">
    <property type="entry name" value="Small_GTP-bd"/>
</dbReference>
<dbReference type="RefSeq" id="WP_153819934.1">
    <property type="nucleotide sequence ID" value="NZ_WJIE01000004.1"/>
</dbReference>
<evidence type="ECO:0000313" key="3">
    <source>
        <dbReference type="EMBL" id="MRG93061.1"/>
    </source>
</evidence>
<dbReference type="EMBL" id="WJIE01000004">
    <property type="protein sequence ID" value="MRG93061.1"/>
    <property type="molecule type" value="Genomic_DNA"/>
</dbReference>
<dbReference type="OrthoDB" id="7957980at2"/>
<dbReference type="InterPro" id="IPR001806">
    <property type="entry name" value="Small_GTPase"/>
</dbReference>
<evidence type="ECO:0000313" key="4">
    <source>
        <dbReference type="Proteomes" id="UP000440224"/>
    </source>
</evidence>
<dbReference type="Proteomes" id="UP000440224">
    <property type="component" value="Unassembled WGS sequence"/>
</dbReference>
<dbReference type="PRINTS" id="PR00449">
    <property type="entry name" value="RASTRNSFRMNG"/>
</dbReference>
<comment type="caution">
    <text evidence="3">The sequence shown here is derived from an EMBL/GenBank/DDBJ whole genome shotgun (WGS) entry which is preliminary data.</text>
</comment>
<dbReference type="InterPro" id="IPR027417">
    <property type="entry name" value="P-loop_NTPase"/>
</dbReference>
<dbReference type="FunFam" id="3.40.50.300:FF:001447">
    <property type="entry name" value="Ras-related protein Rab-1B"/>
    <property type="match status" value="1"/>
</dbReference>
<dbReference type="SMART" id="SM00173">
    <property type="entry name" value="RAS"/>
    <property type="match status" value="1"/>
</dbReference>
<keyword evidence="2" id="KW-0342">GTP-binding</keyword>
<evidence type="ECO:0000256" key="2">
    <source>
        <dbReference type="ARBA" id="ARBA00023134"/>
    </source>
</evidence>
<dbReference type="Gene3D" id="3.40.50.300">
    <property type="entry name" value="P-loop containing nucleotide triphosphate hydrolases"/>
    <property type="match status" value="1"/>
</dbReference>
<accession>A0A6N7PW75</accession>
<dbReference type="GO" id="GO:0005525">
    <property type="term" value="F:GTP binding"/>
    <property type="evidence" value="ECO:0007669"/>
    <property type="project" value="UniProtKB-KW"/>
</dbReference>
<keyword evidence="1" id="KW-0547">Nucleotide-binding</keyword>
<name>A0A6N7PW75_9BACT</name>
<dbReference type="PROSITE" id="PS51421">
    <property type="entry name" value="RAS"/>
    <property type="match status" value="1"/>
</dbReference>
<dbReference type="Pfam" id="PF00071">
    <property type="entry name" value="Ras"/>
    <property type="match status" value="1"/>
</dbReference>
<protein>
    <submittedName>
        <fullName evidence="3">GTP-binding protein</fullName>
    </submittedName>
</protein>